<dbReference type="Gene3D" id="2.40.128.110">
    <property type="entry name" value="Lipid/polyisoprenoid-binding, YceI-like"/>
    <property type="match status" value="1"/>
</dbReference>
<dbReference type="PANTHER" id="PTHR34406:SF1">
    <property type="entry name" value="PROTEIN YCEI"/>
    <property type="match status" value="1"/>
</dbReference>
<dbReference type="PANTHER" id="PTHR34406">
    <property type="entry name" value="PROTEIN YCEI"/>
    <property type="match status" value="1"/>
</dbReference>
<protein>
    <submittedName>
        <fullName evidence="2">Polyisoprenoid-binding protein</fullName>
    </submittedName>
</protein>
<dbReference type="EMBL" id="DSUJ01000011">
    <property type="protein sequence ID" value="HFI92748.1"/>
    <property type="molecule type" value="Genomic_DNA"/>
</dbReference>
<evidence type="ECO:0000259" key="1">
    <source>
        <dbReference type="SMART" id="SM00867"/>
    </source>
</evidence>
<comment type="caution">
    <text evidence="2">The sequence shown here is derived from an EMBL/GenBank/DDBJ whole genome shotgun (WGS) entry which is preliminary data.</text>
</comment>
<sequence>MATWKIDPSHSEIKFKVKHLVVSTVTGQFDKFDATVEAQKPDFSDAKISFWADVNSINTRNEQRDAHLKSADFFDALNYPRLEFTSKSIFKKSESDYEITGDLTIRGTTKEIKLNVTYNGTVKGFGGTEVAGFEISGKLNRFDFGLQWNALTEAGGIVVSDEVKIEIACEFIKGSN</sequence>
<gene>
    <name evidence="2" type="ORF">ENS31_14610</name>
</gene>
<dbReference type="Pfam" id="PF04264">
    <property type="entry name" value="YceI"/>
    <property type="match status" value="1"/>
</dbReference>
<dbReference type="SMART" id="SM00867">
    <property type="entry name" value="YceI"/>
    <property type="match status" value="1"/>
</dbReference>
<accession>A0A7V3E8T8</accession>
<feature type="domain" description="Lipid/polyisoprenoid-binding YceI-like" evidence="1">
    <location>
        <begin position="3"/>
        <end position="172"/>
    </location>
</feature>
<dbReference type="AlphaFoldDB" id="A0A7V3E8T8"/>
<evidence type="ECO:0000313" key="2">
    <source>
        <dbReference type="EMBL" id="HFI92748.1"/>
    </source>
</evidence>
<reference evidence="2" key="1">
    <citation type="journal article" date="2020" name="mSystems">
        <title>Genome- and Community-Level Interaction Insights into Carbon Utilization and Element Cycling Functions of Hydrothermarchaeota in Hydrothermal Sediment.</title>
        <authorList>
            <person name="Zhou Z."/>
            <person name="Liu Y."/>
            <person name="Xu W."/>
            <person name="Pan J."/>
            <person name="Luo Z.H."/>
            <person name="Li M."/>
        </authorList>
    </citation>
    <scope>NUCLEOTIDE SEQUENCE [LARGE SCALE GENOMIC DNA]</scope>
    <source>
        <strain evidence="2">SpSt-479</strain>
    </source>
</reference>
<organism evidence="2">
    <name type="scientific">Ignavibacterium album</name>
    <dbReference type="NCBI Taxonomy" id="591197"/>
    <lineage>
        <taxon>Bacteria</taxon>
        <taxon>Pseudomonadati</taxon>
        <taxon>Ignavibacteriota</taxon>
        <taxon>Ignavibacteria</taxon>
        <taxon>Ignavibacteriales</taxon>
        <taxon>Ignavibacteriaceae</taxon>
        <taxon>Ignavibacterium</taxon>
    </lineage>
</organism>
<dbReference type="InterPro" id="IPR036761">
    <property type="entry name" value="TTHA0802/YceI-like_sf"/>
</dbReference>
<dbReference type="SUPFAM" id="SSF101874">
    <property type="entry name" value="YceI-like"/>
    <property type="match status" value="1"/>
</dbReference>
<name>A0A7V3E8T8_9BACT</name>
<proteinExistence type="predicted"/>
<dbReference type="InterPro" id="IPR007372">
    <property type="entry name" value="Lipid/polyisoprenoid-bd_YceI"/>
</dbReference>